<accession>A0A9X4L1R4</accession>
<comment type="caution">
    <text evidence="1">The sequence shown here is derived from an EMBL/GenBank/DDBJ whole genome shotgun (WGS) entry which is preliminary data.</text>
</comment>
<evidence type="ECO:0000313" key="2">
    <source>
        <dbReference type="Proteomes" id="UP001152422"/>
    </source>
</evidence>
<proteinExistence type="predicted"/>
<keyword evidence="2" id="KW-1185">Reference proteome</keyword>
<dbReference type="RefSeq" id="WP_277582744.1">
    <property type="nucleotide sequence ID" value="NZ_JAMBPY010000001.1"/>
</dbReference>
<dbReference type="EMBL" id="JAMBQA010000001">
    <property type="protein sequence ID" value="MDG0844835.1"/>
    <property type="molecule type" value="Genomic_DNA"/>
</dbReference>
<evidence type="ECO:0000313" key="1">
    <source>
        <dbReference type="EMBL" id="MDG0844835.1"/>
    </source>
</evidence>
<name>A0A9X4L1R4_9STAP</name>
<gene>
    <name evidence="1" type="ORF">M4L89_01080</name>
</gene>
<dbReference type="AlphaFoldDB" id="A0A9X4L1R4"/>
<dbReference type="Proteomes" id="UP001152422">
    <property type="component" value="Unassembled WGS sequence"/>
</dbReference>
<sequence length="83" mass="9708">MIEKVCNKDKALEVGINDVVYIEFFKRETGNIDMFLGKDGNSNTRAIEGFFIGDYEIEYNREVAKVEDEKQKEIKQLDLFSFM</sequence>
<reference evidence="1" key="1">
    <citation type="submission" date="2022-05" db="EMBL/GenBank/DDBJ databases">
        <title>Comparative genomics of Staphylococcus equorum isolates.</title>
        <authorList>
            <person name="Luelf R.H."/>
        </authorList>
    </citation>
    <scope>NUCLEOTIDE SEQUENCE</scope>
    <source>
        <strain evidence="1">TMW 2.2497</strain>
    </source>
</reference>
<protein>
    <submittedName>
        <fullName evidence="1">Uncharacterized protein</fullName>
    </submittedName>
</protein>
<organism evidence="1 2">
    <name type="scientific">Staphylococcus equorum</name>
    <dbReference type="NCBI Taxonomy" id="246432"/>
    <lineage>
        <taxon>Bacteria</taxon>
        <taxon>Bacillati</taxon>
        <taxon>Bacillota</taxon>
        <taxon>Bacilli</taxon>
        <taxon>Bacillales</taxon>
        <taxon>Staphylococcaceae</taxon>
        <taxon>Staphylococcus</taxon>
    </lineage>
</organism>